<keyword evidence="11" id="KW-1185">Reference proteome</keyword>
<comment type="subcellular location">
    <subcellularLocation>
        <location evidence="1 9">Cell membrane</location>
        <topology evidence="1 9">Multi-pass membrane protein</topology>
    </subcellularLocation>
</comment>
<feature type="transmembrane region" description="Helical" evidence="9">
    <location>
        <begin position="80"/>
        <end position="99"/>
    </location>
</feature>
<comment type="pathway">
    <text evidence="2 9">Cofactor biosynthesis; adenosylcobalamin biosynthesis.</text>
</comment>
<dbReference type="GeneID" id="90543235"/>
<keyword evidence="5 9" id="KW-0169">Cobalamin biosynthesis</keyword>
<dbReference type="GO" id="GO:0048472">
    <property type="term" value="F:threonine-phosphate decarboxylase activity"/>
    <property type="evidence" value="ECO:0007669"/>
    <property type="project" value="InterPro"/>
</dbReference>
<feature type="transmembrane region" description="Helical" evidence="9">
    <location>
        <begin position="154"/>
        <end position="175"/>
    </location>
</feature>
<keyword evidence="8 9" id="KW-0472">Membrane</keyword>
<evidence type="ECO:0000256" key="2">
    <source>
        <dbReference type="ARBA" id="ARBA00004953"/>
    </source>
</evidence>
<sequence>MDTIFILVIAFILDCIFGDPQSLPHPICLIGNLIKKGETFYRKHVKNEFIGGMMLTITVVMLSFLVPFFIIFLAGKINGYLAFAINIVFSYQILAAKSLKKESMKVYYPLKSGNLPEARKFLSWIVGRDTGDLDEIGVTKATVETVAENTTDGVVAPMIFIALGGAPLGFMYKAINTLDSMIGYKNDKYMYFGRFAARLDDVANFIPARITAIFMIIASGFVGLDFKNAFKIYIRDHRNHKSPNSAQTESVCAGALNVQLAGDAYYFGKLTKKPTIGDKNREIEPEDIIRANKLMYGTVIITLIVTVIIGKAI</sequence>
<comment type="function">
    <text evidence="9">Converts cobyric acid to cobinamide by the addition of aminopropanol on the F carboxylic group.</text>
</comment>
<proteinExistence type="inferred from homology"/>
<feature type="transmembrane region" description="Helical" evidence="9">
    <location>
        <begin position="49"/>
        <end position="73"/>
    </location>
</feature>
<dbReference type="PANTHER" id="PTHR34308">
    <property type="entry name" value="COBALAMIN BIOSYNTHESIS PROTEIN CBIB"/>
    <property type="match status" value="1"/>
</dbReference>
<dbReference type="GO" id="GO:0005886">
    <property type="term" value="C:plasma membrane"/>
    <property type="evidence" value="ECO:0007669"/>
    <property type="project" value="UniProtKB-SubCell"/>
</dbReference>
<reference evidence="10 11" key="1">
    <citation type="submission" date="2016-10" db="EMBL/GenBank/DDBJ databases">
        <authorList>
            <person name="de Groot N.N."/>
        </authorList>
    </citation>
    <scope>NUCLEOTIDE SEQUENCE [LARGE SCALE GENOMIC DNA]</scope>
    <source>
        <strain evidence="10 11">NLAE-zl-G419</strain>
    </source>
</reference>
<keyword evidence="7 9" id="KW-1133">Transmembrane helix</keyword>
<dbReference type="RefSeq" id="WP_027638953.1">
    <property type="nucleotide sequence ID" value="NZ_BAAACD010000027.1"/>
</dbReference>
<evidence type="ECO:0000256" key="5">
    <source>
        <dbReference type="ARBA" id="ARBA00022573"/>
    </source>
</evidence>
<dbReference type="EMBL" id="FOOE01000006">
    <property type="protein sequence ID" value="SFF66817.1"/>
    <property type="molecule type" value="Genomic_DNA"/>
</dbReference>
<evidence type="ECO:0000313" key="10">
    <source>
        <dbReference type="EMBL" id="SFF66817.1"/>
    </source>
</evidence>
<dbReference type="UniPathway" id="UPA00148"/>
<dbReference type="InterPro" id="IPR004485">
    <property type="entry name" value="Cobalamin_biosynth_CobD/CbiB"/>
</dbReference>
<accession>A0A1I2KNK6</accession>
<evidence type="ECO:0000256" key="4">
    <source>
        <dbReference type="ARBA" id="ARBA00022475"/>
    </source>
</evidence>
<name>A0A1I2KNK6_9CLOT</name>
<evidence type="ECO:0000256" key="6">
    <source>
        <dbReference type="ARBA" id="ARBA00022692"/>
    </source>
</evidence>
<organism evidence="10 11">
    <name type="scientific">Clostridium cadaveris</name>
    <dbReference type="NCBI Taxonomy" id="1529"/>
    <lineage>
        <taxon>Bacteria</taxon>
        <taxon>Bacillati</taxon>
        <taxon>Bacillota</taxon>
        <taxon>Clostridia</taxon>
        <taxon>Eubacteriales</taxon>
        <taxon>Clostridiaceae</taxon>
        <taxon>Clostridium</taxon>
    </lineage>
</organism>
<dbReference type="PANTHER" id="PTHR34308:SF1">
    <property type="entry name" value="COBALAMIN BIOSYNTHESIS PROTEIN CBIB"/>
    <property type="match status" value="1"/>
</dbReference>
<dbReference type="GO" id="GO:0009236">
    <property type="term" value="P:cobalamin biosynthetic process"/>
    <property type="evidence" value="ECO:0007669"/>
    <property type="project" value="UniProtKB-UniRule"/>
</dbReference>
<keyword evidence="6 9" id="KW-0812">Transmembrane</keyword>
<feature type="transmembrane region" description="Helical" evidence="9">
    <location>
        <begin position="294"/>
        <end position="312"/>
    </location>
</feature>
<dbReference type="HAMAP" id="MF_00024">
    <property type="entry name" value="CobD_CbiB"/>
    <property type="match status" value="1"/>
</dbReference>
<dbReference type="Pfam" id="PF03186">
    <property type="entry name" value="CobD_Cbib"/>
    <property type="match status" value="1"/>
</dbReference>
<gene>
    <name evidence="9" type="primary">cobD</name>
    <name evidence="10" type="ORF">SAMN04487885_10631</name>
</gene>
<evidence type="ECO:0000256" key="8">
    <source>
        <dbReference type="ARBA" id="ARBA00023136"/>
    </source>
</evidence>
<comment type="similarity">
    <text evidence="3 9">Belongs to the CobD/CbiB family.</text>
</comment>
<evidence type="ECO:0000313" key="11">
    <source>
        <dbReference type="Proteomes" id="UP000182135"/>
    </source>
</evidence>
<comment type="caution">
    <text evidence="9">Lacks conserved residue(s) required for the propagation of feature annotation.</text>
</comment>
<dbReference type="Proteomes" id="UP000182135">
    <property type="component" value="Unassembled WGS sequence"/>
</dbReference>
<evidence type="ECO:0000256" key="7">
    <source>
        <dbReference type="ARBA" id="ARBA00022989"/>
    </source>
</evidence>
<dbReference type="STRING" id="1529.SAMN04487885_10631"/>
<dbReference type="eggNOG" id="COG1270">
    <property type="taxonomic scope" value="Bacteria"/>
</dbReference>
<evidence type="ECO:0000256" key="3">
    <source>
        <dbReference type="ARBA" id="ARBA00006263"/>
    </source>
</evidence>
<evidence type="ECO:0000256" key="9">
    <source>
        <dbReference type="HAMAP-Rule" id="MF_00024"/>
    </source>
</evidence>
<dbReference type="GO" id="GO:0015420">
    <property type="term" value="F:ABC-type vitamin B12 transporter activity"/>
    <property type="evidence" value="ECO:0007669"/>
    <property type="project" value="UniProtKB-UniRule"/>
</dbReference>
<dbReference type="AlphaFoldDB" id="A0A1I2KNK6"/>
<keyword evidence="4 9" id="KW-1003">Cell membrane</keyword>
<protein>
    <recommendedName>
        <fullName evidence="9">Cobalamin biosynthesis protein CobD</fullName>
    </recommendedName>
</protein>
<dbReference type="NCBIfam" id="TIGR00380">
    <property type="entry name" value="cobal_cbiB"/>
    <property type="match status" value="1"/>
</dbReference>
<evidence type="ECO:0000256" key="1">
    <source>
        <dbReference type="ARBA" id="ARBA00004651"/>
    </source>
</evidence>
<dbReference type="OrthoDB" id="9811967at2"/>